<proteinExistence type="predicted"/>
<keyword evidence="3" id="KW-1185">Reference proteome</keyword>
<feature type="transmembrane region" description="Helical" evidence="1">
    <location>
        <begin position="177"/>
        <end position="196"/>
    </location>
</feature>
<evidence type="ECO:0000313" key="2">
    <source>
        <dbReference type="EMBL" id="QDT04079.1"/>
    </source>
</evidence>
<reference evidence="2 3" key="1">
    <citation type="submission" date="2019-02" db="EMBL/GenBank/DDBJ databases">
        <title>Deep-cultivation of Planctomycetes and their phenomic and genomic characterization uncovers novel biology.</title>
        <authorList>
            <person name="Wiegand S."/>
            <person name="Jogler M."/>
            <person name="Boedeker C."/>
            <person name="Pinto D."/>
            <person name="Vollmers J."/>
            <person name="Rivas-Marin E."/>
            <person name="Kohn T."/>
            <person name="Peeters S.H."/>
            <person name="Heuer A."/>
            <person name="Rast P."/>
            <person name="Oberbeckmann S."/>
            <person name="Bunk B."/>
            <person name="Jeske O."/>
            <person name="Meyerdierks A."/>
            <person name="Storesund J.E."/>
            <person name="Kallscheuer N."/>
            <person name="Luecker S."/>
            <person name="Lage O.M."/>
            <person name="Pohl T."/>
            <person name="Merkel B.J."/>
            <person name="Hornburger P."/>
            <person name="Mueller R.-W."/>
            <person name="Bruemmer F."/>
            <person name="Labrenz M."/>
            <person name="Spormann A.M."/>
            <person name="Op den Camp H."/>
            <person name="Overmann J."/>
            <person name="Amann R."/>
            <person name="Jetten M.S.M."/>
            <person name="Mascher T."/>
            <person name="Medema M.H."/>
            <person name="Devos D.P."/>
            <person name="Kaster A.-K."/>
            <person name="Ovreas L."/>
            <person name="Rohde M."/>
            <person name="Galperin M.Y."/>
            <person name="Jogler C."/>
        </authorList>
    </citation>
    <scope>NUCLEOTIDE SEQUENCE [LARGE SCALE GENOMIC DNA]</scope>
    <source>
        <strain evidence="2 3">K22_7</strain>
    </source>
</reference>
<organism evidence="2 3">
    <name type="scientific">Rubripirellula lacrimiformis</name>
    <dbReference type="NCBI Taxonomy" id="1930273"/>
    <lineage>
        <taxon>Bacteria</taxon>
        <taxon>Pseudomonadati</taxon>
        <taxon>Planctomycetota</taxon>
        <taxon>Planctomycetia</taxon>
        <taxon>Pirellulales</taxon>
        <taxon>Pirellulaceae</taxon>
        <taxon>Rubripirellula</taxon>
    </lineage>
</organism>
<keyword evidence="1" id="KW-0472">Membrane</keyword>
<feature type="transmembrane region" description="Helical" evidence="1">
    <location>
        <begin position="202"/>
        <end position="222"/>
    </location>
</feature>
<name>A0A517NAB5_9BACT</name>
<feature type="transmembrane region" description="Helical" evidence="1">
    <location>
        <begin position="77"/>
        <end position="102"/>
    </location>
</feature>
<evidence type="ECO:0000313" key="3">
    <source>
        <dbReference type="Proteomes" id="UP000318538"/>
    </source>
</evidence>
<dbReference type="EMBL" id="CP036525">
    <property type="protein sequence ID" value="QDT04079.1"/>
    <property type="molecule type" value="Genomic_DNA"/>
</dbReference>
<evidence type="ECO:0000256" key="1">
    <source>
        <dbReference type="SAM" id="Phobius"/>
    </source>
</evidence>
<protein>
    <recommendedName>
        <fullName evidence="4">DUF3592 domain-containing protein</fullName>
    </recommendedName>
</protein>
<keyword evidence="1" id="KW-0812">Transmembrane</keyword>
<gene>
    <name evidence="2" type="ORF">K227x_24670</name>
</gene>
<dbReference type="KEGG" id="rlc:K227x_24670"/>
<dbReference type="RefSeq" id="WP_145169615.1">
    <property type="nucleotide sequence ID" value="NZ_CP036525.1"/>
</dbReference>
<dbReference type="Proteomes" id="UP000318538">
    <property type="component" value="Chromosome"/>
</dbReference>
<keyword evidence="1" id="KW-1133">Transmembrane helix</keyword>
<sequence>MPRFPRSWIPRPWSKKRGKRRLSNDASGVAGEVIFYMLLFLVGVFGLSLVLINRFAPSTVASVPAQAFPTQAFSTSLSLWIFGILSLASLLSGTGGLIFRLMRINASSERRSAIFSRTKALEKNAIDLIGPASEDLGKFPSVPRVRSMTDSPGERLTYRLAAETDEKGIAGPATLALLWNAVWFVLLAVVVSGFWYGRPRWIVAMLLVPFAVIGIWAIRFFLAQLRQRAGVGPTIVEISHHPLVPGDTCDVYVSQTGRLKLRRLTVQLTCEEETFYRQGTDVRVDRHECFTQVLCKERDVSVDPMSPWEQQLEVELPKGVMHSFVGTHNAIRWKIVVLGESRPWPSFCRNFPVVVHPPGLPPKRSPR</sequence>
<accession>A0A517NAB5</accession>
<dbReference type="OrthoDB" id="239334at2"/>
<evidence type="ECO:0008006" key="4">
    <source>
        <dbReference type="Google" id="ProtNLM"/>
    </source>
</evidence>
<dbReference type="AlphaFoldDB" id="A0A517NAB5"/>